<dbReference type="SUPFAM" id="SSF51445">
    <property type="entry name" value="(Trans)glycosidases"/>
    <property type="match status" value="1"/>
</dbReference>
<keyword evidence="4" id="KW-1185">Reference proteome</keyword>
<dbReference type="GO" id="GO:0004557">
    <property type="term" value="F:alpha-galactosidase activity"/>
    <property type="evidence" value="ECO:0007669"/>
    <property type="project" value="InterPro"/>
</dbReference>
<dbReference type="InterPro" id="IPR050985">
    <property type="entry name" value="Alpha-glycosidase_related"/>
</dbReference>
<evidence type="ECO:0000313" key="3">
    <source>
        <dbReference type="EMBL" id="CAQ81524.1"/>
    </source>
</evidence>
<evidence type="ECO:0000313" key="4">
    <source>
        <dbReference type="Proteomes" id="UP000001730"/>
    </source>
</evidence>
<dbReference type="eggNOG" id="COG3345">
    <property type="taxonomic scope" value="Bacteria"/>
</dbReference>
<keyword evidence="1" id="KW-0378">Hydrolase</keyword>
<dbReference type="GO" id="GO:0016052">
    <property type="term" value="P:carbohydrate catabolic process"/>
    <property type="evidence" value="ECO:0007669"/>
    <property type="project" value="InterPro"/>
</dbReference>
<keyword evidence="2" id="KW-0326">Glycosidase</keyword>
<proteinExistence type="predicted"/>
<protein>
    <submittedName>
        <fullName evidence="3">Alpha-galactosidase</fullName>
    </submittedName>
</protein>
<dbReference type="InterPro" id="IPR013785">
    <property type="entry name" value="Aldolase_TIM"/>
</dbReference>
<sequence length="597" mass="68214">MNCFNTKFNETVRNLKGLCMNSMIFSSTQEAIPVQNDIVYELHDDQITMRFAGIHNLPINDHFLVLQFATQLEHDAKILGDGFQMLAQTGGTVSDPQDIGRCPDNSASYRLYPEKAKKRFYNYLVIEQSDGFTLFGYTSCFRFAGYFEIHNYQGEMSVMAFLDGEDTRPQDWASNQMEALTVLKADSLAEVYELYADKVQQQHPIRAGVKKDAPVGWCSWYAYYAEVTEENILDNVEIMCNEQTELEWVLLDDGYQAFMGDWLTPSDKFPNGIQSLLQSIKEKGKKPAIWMAPFIAQAESDVFKNNPDWFVRHANGDLLKAEDITYGGWRCTPWYILDTSKLAVQCHLTEVVRTMKEEWGVELFKLDANYWGSLRGERVQSGITGVEAYRLGMQAIINGAGDALILGCNAPMWPSLGLVDAMRVSDDVERHAERFEQIAKETFYRSWQHRKLWQIDPDCITLTSLPNQGAERKYYDFHRNVILASGGLSLSGDPLPELNNFAKKTWKNLLSRQRLTQESAQFKSLSNCHGTLRLNNQHELHCLFNYEEEAMEVTLVADQPSIWRDFWTGEQLNEEPNQMLLLALEAGLSSRAILVSN</sequence>
<accession>B6ES39</accession>
<dbReference type="Pfam" id="PF02065">
    <property type="entry name" value="Melibiase"/>
    <property type="match status" value="1"/>
</dbReference>
<name>B6ES39_ALISL</name>
<dbReference type="Gene3D" id="3.20.20.70">
    <property type="entry name" value="Aldolase class I"/>
    <property type="match status" value="1"/>
</dbReference>
<dbReference type="EMBL" id="FM178380">
    <property type="protein sequence ID" value="CAQ81524.1"/>
    <property type="molecule type" value="Genomic_DNA"/>
</dbReference>
<dbReference type="Proteomes" id="UP000001730">
    <property type="component" value="Chromosome 2"/>
</dbReference>
<dbReference type="InterPro" id="IPR002252">
    <property type="entry name" value="Glyco_hydro_36"/>
</dbReference>
<dbReference type="PANTHER" id="PTHR43053">
    <property type="entry name" value="GLYCOSIDASE FAMILY 31"/>
    <property type="match status" value="1"/>
</dbReference>
<dbReference type="CDD" id="cd14791">
    <property type="entry name" value="GH36"/>
    <property type="match status" value="1"/>
</dbReference>
<evidence type="ECO:0000256" key="1">
    <source>
        <dbReference type="ARBA" id="ARBA00022801"/>
    </source>
</evidence>
<gene>
    <name evidence="3" type="ordered locus">VSAL_II0770</name>
</gene>
<dbReference type="CAZy" id="GH36">
    <property type="family name" value="Glycoside Hydrolase Family 36"/>
</dbReference>
<dbReference type="InterPro" id="IPR017853">
    <property type="entry name" value="GH"/>
</dbReference>
<reference evidence="3 4" key="1">
    <citation type="journal article" date="2008" name="BMC Genomics">
        <title>The genome sequence of the fish pathogen Aliivibrio salmonicida strain LFI1238 shows extensive evidence of gene decay.</title>
        <authorList>
            <person name="Hjerde E."/>
            <person name="Lorentzen M.S."/>
            <person name="Holden M.T."/>
            <person name="Seeger K."/>
            <person name="Paulsen S."/>
            <person name="Bason N."/>
            <person name="Churcher C."/>
            <person name="Harris D."/>
            <person name="Norbertczak H."/>
            <person name="Quail M.A."/>
            <person name="Sanders S."/>
            <person name="Thurston S."/>
            <person name="Parkhill J."/>
            <person name="Willassen N.P."/>
            <person name="Thomson N.R."/>
        </authorList>
    </citation>
    <scope>NUCLEOTIDE SEQUENCE [LARGE SCALE GENOMIC DNA]</scope>
    <source>
        <strain evidence="3 4">LFI1238</strain>
    </source>
</reference>
<dbReference type="HOGENOM" id="CLU_445995_0_0_6"/>
<dbReference type="KEGG" id="vsa:VSAL_II0770"/>
<dbReference type="AlphaFoldDB" id="B6ES39"/>
<evidence type="ECO:0000256" key="2">
    <source>
        <dbReference type="ARBA" id="ARBA00023295"/>
    </source>
</evidence>
<dbReference type="PANTHER" id="PTHR43053:SF3">
    <property type="entry name" value="ALPHA-GALACTOSIDASE C-RELATED"/>
    <property type="match status" value="1"/>
</dbReference>
<organism evidence="3 4">
    <name type="scientific">Aliivibrio salmonicida (strain LFI1238)</name>
    <name type="common">Vibrio salmonicida (strain LFI1238)</name>
    <dbReference type="NCBI Taxonomy" id="316275"/>
    <lineage>
        <taxon>Bacteria</taxon>
        <taxon>Pseudomonadati</taxon>
        <taxon>Pseudomonadota</taxon>
        <taxon>Gammaproteobacteria</taxon>
        <taxon>Vibrionales</taxon>
        <taxon>Vibrionaceae</taxon>
        <taxon>Aliivibrio</taxon>
    </lineage>
</organism>